<protein>
    <submittedName>
        <fullName evidence="1">Uncharacterized protein</fullName>
    </submittedName>
</protein>
<proteinExistence type="predicted"/>
<gene>
    <name evidence="1" type="ORF">NCTC13093_01179</name>
</gene>
<reference evidence="1 2" key="1">
    <citation type="submission" date="2018-06" db="EMBL/GenBank/DDBJ databases">
        <authorList>
            <consortium name="Pathogen Informatics"/>
            <person name="Doyle S."/>
        </authorList>
    </citation>
    <scope>NUCLEOTIDE SEQUENCE [LARGE SCALE GENOMIC DNA]</scope>
    <source>
        <strain evidence="1 2">NCTC13093</strain>
    </source>
</reference>
<accession>A0A2X0V7F9</accession>
<dbReference type="Proteomes" id="UP000250086">
    <property type="component" value="Unassembled WGS sequence"/>
</dbReference>
<name>A0A2X0V7F9_9GAMM</name>
<keyword evidence="2" id="KW-1185">Reference proteome</keyword>
<dbReference type="EMBL" id="UAPV01000001">
    <property type="protein sequence ID" value="SPT69793.1"/>
    <property type="molecule type" value="Genomic_DNA"/>
</dbReference>
<evidence type="ECO:0000313" key="2">
    <source>
        <dbReference type="Proteomes" id="UP000250086"/>
    </source>
</evidence>
<evidence type="ECO:0000313" key="1">
    <source>
        <dbReference type="EMBL" id="SPT69793.1"/>
    </source>
</evidence>
<organism evidence="1 2">
    <name type="scientific">Anaerobiospirillum thomasii</name>
    <dbReference type="NCBI Taxonomy" id="179995"/>
    <lineage>
        <taxon>Bacteria</taxon>
        <taxon>Pseudomonadati</taxon>
        <taxon>Pseudomonadota</taxon>
        <taxon>Gammaproteobacteria</taxon>
        <taxon>Aeromonadales</taxon>
        <taxon>Succinivibrionaceae</taxon>
        <taxon>Anaerobiospirillum</taxon>
    </lineage>
</organism>
<dbReference type="AlphaFoldDB" id="A0A2X0V7F9"/>
<sequence>MVSLLNLIIDRIDEVESNEPMLIIDRIDEVDNGESSHY</sequence>